<feature type="transmembrane region" description="Helical" evidence="6">
    <location>
        <begin position="116"/>
        <end position="137"/>
    </location>
</feature>
<evidence type="ECO:0000313" key="7">
    <source>
        <dbReference type="EMBL" id="AXL05095.1"/>
    </source>
</evidence>
<feature type="transmembrane region" description="Helical" evidence="6">
    <location>
        <begin position="149"/>
        <end position="166"/>
    </location>
</feature>
<dbReference type="InterPro" id="IPR002797">
    <property type="entry name" value="Polysacc_synth"/>
</dbReference>
<feature type="transmembrane region" description="Helical" evidence="6">
    <location>
        <begin position="383"/>
        <end position="404"/>
    </location>
</feature>
<feature type="transmembrane region" description="Helical" evidence="6">
    <location>
        <begin position="12"/>
        <end position="33"/>
    </location>
</feature>
<evidence type="ECO:0000256" key="4">
    <source>
        <dbReference type="ARBA" id="ARBA00022989"/>
    </source>
</evidence>
<feature type="transmembrane region" description="Helical" evidence="6">
    <location>
        <begin position="293"/>
        <end position="311"/>
    </location>
</feature>
<keyword evidence="5 6" id="KW-0472">Membrane</keyword>
<dbReference type="PANTHER" id="PTHR30250:SF11">
    <property type="entry name" value="O-ANTIGEN TRANSPORTER-RELATED"/>
    <property type="match status" value="1"/>
</dbReference>
<organism evidence="7">
    <name type="scientific">Aeromonas hydrophila</name>
    <dbReference type="NCBI Taxonomy" id="644"/>
    <lineage>
        <taxon>Bacteria</taxon>
        <taxon>Pseudomonadati</taxon>
        <taxon>Pseudomonadota</taxon>
        <taxon>Gammaproteobacteria</taxon>
        <taxon>Aeromonadales</taxon>
        <taxon>Aeromonadaceae</taxon>
        <taxon>Aeromonas</taxon>
    </lineage>
</organism>
<accession>A0A346ACY3</accession>
<feature type="transmembrane region" description="Helical" evidence="6">
    <location>
        <begin position="93"/>
        <end position="110"/>
    </location>
</feature>
<feature type="transmembrane region" description="Helical" evidence="6">
    <location>
        <begin position="236"/>
        <end position="253"/>
    </location>
</feature>
<evidence type="ECO:0000256" key="3">
    <source>
        <dbReference type="ARBA" id="ARBA00022692"/>
    </source>
</evidence>
<protein>
    <recommendedName>
        <fullName evidence="8">Flippase</fullName>
    </recommendedName>
</protein>
<comment type="subcellular location">
    <subcellularLocation>
        <location evidence="1">Cell membrane</location>
        <topology evidence="1">Multi-pass membrane protein</topology>
    </subcellularLocation>
</comment>
<evidence type="ECO:0000256" key="1">
    <source>
        <dbReference type="ARBA" id="ARBA00004651"/>
    </source>
</evidence>
<dbReference type="AlphaFoldDB" id="A0A346ACY3"/>
<feature type="transmembrane region" description="Helical" evidence="6">
    <location>
        <begin position="331"/>
        <end position="351"/>
    </location>
</feature>
<keyword evidence="3 6" id="KW-0812">Transmembrane</keyword>
<gene>
    <name evidence="7" type="primary">csaB</name>
</gene>
<evidence type="ECO:0008006" key="8">
    <source>
        <dbReference type="Google" id="ProtNLM"/>
    </source>
</evidence>
<dbReference type="PANTHER" id="PTHR30250">
    <property type="entry name" value="PST FAMILY PREDICTED COLANIC ACID TRANSPORTER"/>
    <property type="match status" value="1"/>
</dbReference>
<reference evidence="7" key="1">
    <citation type="submission" date="2018-06" db="EMBL/GenBank/DDBJ databases">
        <title>Genetic diversity of the Aeromonas Hydrophila O antigens and development of a suspension array for serotype detection.</title>
        <authorList>
            <person name="Cao H."/>
            <person name="Liu B."/>
        </authorList>
    </citation>
    <scope>NUCLEOTIDE SEQUENCE</scope>
    <source>
        <strain evidence="7">G5388</strain>
    </source>
</reference>
<evidence type="ECO:0000256" key="2">
    <source>
        <dbReference type="ARBA" id="ARBA00022475"/>
    </source>
</evidence>
<dbReference type="GO" id="GO:0005886">
    <property type="term" value="C:plasma membrane"/>
    <property type="evidence" value="ECO:0007669"/>
    <property type="project" value="UniProtKB-SubCell"/>
</dbReference>
<sequence length="410" mass="46256">MKKSISNVISNYFYLLLLQLGNYVVPLVLMPFLVIKLGVYHFGLLSLALAVNMFLRASTSYGFDLTGVKDVRECLNKGLDISSTFCEIVSAKVLIFIISAIVVIFFVPIVNSSVEFYQLCVLYMAVVFGEALFPVWFYQGIQDMKSVTILKLLSRFCYVAICILMINDPDDIYIVPLSEGICSVIIGGLSIWLARKRHGIYLALPTVHSIKMKLVLSWDVFISKIAVLFYTSFNTIVLGFIAGPSVVGFYSIAERLYMALRELLNPIIQALYPFLVDKHSQSQHMFNLYSKRIFLSLLILMSLIAIFLFSIKDLVLSLLTKDNIGVTREVLMIFCLCLPFSLGAYFSTLLVISNKAKILSKITFLTMIVNLALVVPFTYFAGAVGLAICFLIVQVFHFIMQIYYNREVLK</sequence>
<dbReference type="Pfam" id="PF01943">
    <property type="entry name" value="Polysacc_synt"/>
    <property type="match status" value="1"/>
</dbReference>
<dbReference type="EMBL" id="MH449684">
    <property type="protein sequence ID" value="AXL05095.1"/>
    <property type="molecule type" value="Genomic_DNA"/>
</dbReference>
<keyword evidence="2" id="KW-1003">Cell membrane</keyword>
<proteinExistence type="predicted"/>
<feature type="transmembrane region" description="Helical" evidence="6">
    <location>
        <begin position="172"/>
        <end position="193"/>
    </location>
</feature>
<name>A0A346ACY3_AERHY</name>
<evidence type="ECO:0000256" key="5">
    <source>
        <dbReference type="ARBA" id="ARBA00023136"/>
    </source>
</evidence>
<feature type="transmembrane region" description="Helical" evidence="6">
    <location>
        <begin position="39"/>
        <end position="55"/>
    </location>
</feature>
<feature type="transmembrane region" description="Helical" evidence="6">
    <location>
        <begin position="214"/>
        <end position="230"/>
    </location>
</feature>
<dbReference type="InterPro" id="IPR050833">
    <property type="entry name" value="Poly_Biosynth_Transport"/>
</dbReference>
<keyword evidence="4 6" id="KW-1133">Transmembrane helix</keyword>
<evidence type="ECO:0000256" key="6">
    <source>
        <dbReference type="SAM" id="Phobius"/>
    </source>
</evidence>